<dbReference type="Gene3D" id="3.40.50.12780">
    <property type="entry name" value="N-terminal domain of ligase-like"/>
    <property type="match status" value="1"/>
</dbReference>
<dbReference type="Proteomes" id="UP001597506">
    <property type="component" value="Unassembled WGS sequence"/>
</dbReference>
<dbReference type="RefSeq" id="WP_377932700.1">
    <property type="nucleotide sequence ID" value="NZ_JBHUMF010000008.1"/>
</dbReference>
<dbReference type="EMBL" id="JBHUMF010000008">
    <property type="protein sequence ID" value="MFD2679782.1"/>
    <property type="molecule type" value="Genomic_DNA"/>
</dbReference>
<name>A0ABW5RM56_9BACI</name>
<evidence type="ECO:0000259" key="1">
    <source>
        <dbReference type="Pfam" id="PF04443"/>
    </source>
</evidence>
<dbReference type="InterPro" id="IPR007534">
    <property type="entry name" value="LuxE"/>
</dbReference>
<accession>A0ABW5RM56</accession>
<gene>
    <name evidence="2" type="ORF">ACFSUL_03345</name>
</gene>
<dbReference type="GO" id="GO:0016874">
    <property type="term" value="F:ligase activity"/>
    <property type="evidence" value="ECO:0007669"/>
    <property type="project" value="UniProtKB-KW"/>
</dbReference>
<keyword evidence="2" id="KW-0436">Ligase</keyword>
<keyword evidence="3" id="KW-1185">Reference proteome</keyword>
<sequence length="358" mass="41145">MEYEMLKEEVMDFIEDNREKENAEFFQMASKVFAFQYKSNSTYRKYCRNKRVSPRTIKQLQDIPVVPIQAFKEVDLACFRVEEAEAVFMTSGTTNLEKRGKNIHKSLHIWRRSMLCNFQQGMMAGKRNMRMIVLFPNIKEMPNSSLATYLDLAVEHFGTEDSEYVVSQNKFDIPRFLEIVRKAEKKGEALFILGATFSFIQFIDYCHENRISCELPSESIVMHTGGSKGKTREMGVEEFTTEICTLFNLSKTQCRNMYGMTELSSQFYNFEKASDFIPPHWVKTFVIDPETLQPVNKGDKGLLVHYDLANVHSVFGILTEDVGIETDEGFRLLGRMEGAEAKGCSLAVEELTTVGKSR</sequence>
<comment type="caution">
    <text evidence="2">The sequence shown here is derived from an EMBL/GenBank/DDBJ whole genome shotgun (WGS) entry which is preliminary data.</text>
</comment>
<proteinExistence type="predicted"/>
<dbReference type="InterPro" id="IPR042099">
    <property type="entry name" value="ANL_N_sf"/>
</dbReference>
<organism evidence="2 3">
    <name type="scientific">Bacillus seohaeanensis</name>
    <dbReference type="NCBI Taxonomy" id="284580"/>
    <lineage>
        <taxon>Bacteria</taxon>
        <taxon>Bacillati</taxon>
        <taxon>Bacillota</taxon>
        <taxon>Bacilli</taxon>
        <taxon>Bacillales</taxon>
        <taxon>Bacillaceae</taxon>
        <taxon>Bacillus</taxon>
    </lineage>
</organism>
<dbReference type="Pfam" id="PF04443">
    <property type="entry name" value="LuxE"/>
    <property type="match status" value="1"/>
</dbReference>
<reference evidence="3" key="1">
    <citation type="journal article" date="2019" name="Int. J. Syst. Evol. Microbiol.">
        <title>The Global Catalogue of Microorganisms (GCM) 10K type strain sequencing project: providing services to taxonomists for standard genome sequencing and annotation.</title>
        <authorList>
            <consortium name="The Broad Institute Genomics Platform"/>
            <consortium name="The Broad Institute Genome Sequencing Center for Infectious Disease"/>
            <person name="Wu L."/>
            <person name="Ma J."/>
        </authorList>
    </citation>
    <scope>NUCLEOTIDE SEQUENCE [LARGE SCALE GENOMIC DNA]</scope>
    <source>
        <strain evidence="3">KCTC 3913</strain>
    </source>
</reference>
<evidence type="ECO:0000313" key="3">
    <source>
        <dbReference type="Proteomes" id="UP001597506"/>
    </source>
</evidence>
<protein>
    <submittedName>
        <fullName evidence="2">Long-chain fatty acid--CoA ligase</fullName>
    </submittedName>
</protein>
<dbReference type="SUPFAM" id="SSF56801">
    <property type="entry name" value="Acetyl-CoA synthetase-like"/>
    <property type="match status" value="1"/>
</dbReference>
<evidence type="ECO:0000313" key="2">
    <source>
        <dbReference type="EMBL" id="MFD2679782.1"/>
    </source>
</evidence>
<feature type="domain" description="Acyl-protein synthetase LuxE" evidence="1">
    <location>
        <begin position="14"/>
        <end position="350"/>
    </location>
</feature>